<dbReference type="PANTHER" id="PTHR42705:SF3">
    <property type="entry name" value="ATP-DEPENDENT DNA LIGASE"/>
    <property type="match status" value="1"/>
</dbReference>
<evidence type="ECO:0000313" key="3">
    <source>
        <dbReference type="EMBL" id="MCD5313604.1"/>
    </source>
</evidence>
<dbReference type="Gene3D" id="3.90.920.10">
    <property type="entry name" value="DNA primase, PRIM domain"/>
    <property type="match status" value="1"/>
</dbReference>
<dbReference type="EC" id="6.5.1.1" evidence="3"/>
<protein>
    <submittedName>
        <fullName evidence="3">Non-homologous end-joining DNA ligase</fullName>
        <ecNumber evidence="3">6.5.1.1</ecNumber>
    </submittedName>
</protein>
<gene>
    <name evidence="3" type="primary">ligD</name>
    <name evidence="3" type="ORF">LR394_22085</name>
</gene>
<feature type="compositionally biased region" description="Basic and acidic residues" evidence="1">
    <location>
        <begin position="337"/>
        <end position="362"/>
    </location>
</feature>
<evidence type="ECO:0000259" key="2">
    <source>
        <dbReference type="Pfam" id="PF21686"/>
    </source>
</evidence>
<dbReference type="EMBL" id="JAJOMB010000012">
    <property type="protein sequence ID" value="MCD5313604.1"/>
    <property type="molecule type" value="Genomic_DNA"/>
</dbReference>
<accession>A0A9X1NGS4</accession>
<dbReference type="Pfam" id="PF21686">
    <property type="entry name" value="LigD_Prim-Pol"/>
    <property type="match status" value="1"/>
</dbReference>
<dbReference type="InterPro" id="IPR052171">
    <property type="entry name" value="NHEJ_LigD"/>
</dbReference>
<keyword evidence="4" id="KW-1185">Reference proteome</keyword>
<keyword evidence="3" id="KW-0436">Ligase</keyword>
<reference evidence="3" key="1">
    <citation type="submission" date="2021-11" db="EMBL/GenBank/DDBJ databases">
        <title>Streptomyces corallinus and Kineosporia corallina sp. nov., two new coral-derived marine actinobacteria.</title>
        <authorList>
            <person name="Buangrab K."/>
            <person name="Sutthacheep M."/>
            <person name="Yeemin T."/>
            <person name="Harunari E."/>
            <person name="Igarashi Y."/>
            <person name="Sripreechasak P."/>
            <person name="Kanchanasin P."/>
            <person name="Tanasupawat S."/>
            <person name="Phongsopitanun W."/>
        </authorList>
    </citation>
    <scope>NUCLEOTIDE SEQUENCE</scope>
    <source>
        <strain evidence="3">JCM 31032</strain>
    </source>
</reference>
<organism evidence="3 4">
    <name type="scientific">Kineosporia babensis</name>
    <dbReference type="NCBI Taxonomy" id="499548"/>
    <lineage>
        <taxon>Bacteria</taxon>
        <taxon>Bacillati</taxon>
        <taxon>Actinomycetota</taxon>
        <taxon>Actinomycetes</taxon>
        <taxon>Kineosporiales</taxon>
        <taxon>Kineosporiaceae</taxon>
        <taxon>Kineosporia</taxon>
    </lineage>
</organism>
<name>A0A9X1NGS4_9ACTN</name>
<evidence type="ECO:0000256" key="1">
    <source>
        <dbReference type="SAM" id="MobiDB-lite"/>
    </source>
</evidence>
<evidence type="ECO:0000313" key="4">
    <source>
        <dbReference type="Proteomes" id="UP001138997"/>
    </source>
</evidence>
<dbReference type="CDD" id="cd04865">
    <property type="entry name" value="LigD_Pol_like_2"/>
    <property type="match status" value="1"/>
</dbReference>
<sequence>MAAKSAAVQIQSGERSVRLSSPDRVLWPEPGITKQELAEYVVAVGPALLRAIGDRPVSLERFPEGVDGERFYSKNPPRGVPDYARSVKVTYPSGRSHPQLVVDEVATAVWAVQMNTITLHPWPVRTADTDNPDELRLDLDPQPGRDYADAVQAALKLRDLLSELGLTGYVKSSGNRGVHVFTPIRPDHEFLDVRHAAIGIGRELERRAPDLVTMSWWKEERGERIFVDFNQCTRDRTMAGAYSPRPLPHAPVSTPLTWDELPDVDPKTLTVRTVPQLLADRGDPWETMHSSAGDIAPALELWRQDTEERGLGELPFPPDYPKMPGEPKRARPSVSRADTDGIADRDWYADPKRWNGDKPKEN</sequence>
<feature type="region of interest" description="Disordered" evidence="1">
    <location>
        <begin position="309"/>
        <end position="362"/>
    </location>
</feature>
<proteinExistence type="predicted"/>
<dbReference type="GO" id="GO:0003910">
    <property type="term" value="F:DNA ligase (ATP) activity"/>
    <property type="evidence" value="ECO:0007669"/>
    <property type="project" value="UniProtKB-EC"/>
</dbReference>
<dbReference type="InterPro" id="IPR014145">
    <property type="entry name" value="LigD_pol_dom"/>
</dbReference>
<feature type="domain" description="DNA ligase D polymerase" evidence="2">
    <location>
        <begin position="33"/>
        <end position="285"/>
    </location>
</feature>
<comment type="caution">
    <text evidence="3">The sequence shown here is derived from an EMBL/GenBank/DDBJ whole genome shotgun (WGS) entry which is preliminary data.</text>
</comment>
<dbReference type="NCBIfam" id="TIGR02778">
    <property type="entry name" value="ligD_pol"/>
    <property type="match status" value="1"/>
</dbReference>
<dbReference type="Proteomes" id="UP001138997">
    <property type="component" value="Unassembled WGS sequence"/>
</dbReference>
<dbReference type="AlphaFoldDB" id="A0A9X1NGS4"/>
<dbReference type="RefSeq" id="WP_231444955.1">
    <property type="nucleotide sequence ID" value="NZ_JAJOMB010000012.1"/>
</dbReference>
<dbReference type="PANTHER" id="PTHR42705">
    <property type="entry name" value="BIFUNCTIONAL NON-HOMOLOGOUS END JOINING PROTEIN LIGD"/>
    <property type="match status" value="1"/>
</dbReference>